<evidence type="ECO:0000256" key="1">
    <source>
        <dbReference type="SAM" id="Phobius"/>
    </source>
</evidence>
<name>A0AA97FG73_9MICO</name>
<feature type="transmembrane region" description="Helical" evidence="1">
    <location>
        <begin position="6"/>
        <end position="30"/>
    </location>
</feature>
<keyword evidence="1" id="KW-1133">Transmembrane helix</keyword>
<reference evidence="2 3" key="1">
    <citation type="submission" date="2023-02" db="EMBL/GenBank/DDBJ databases">
        <title>Microbacterium betulae sp. nov., isolated from birch wood.</title>
        <authorList>
            <person name="Pasciak M."/>
            <person name="Pawlik K.J."/>
            <person name="Martynowski D."/>
            <person name="Laczmanski L."/>
            <person name="Ciekot J."/>
            <person name="Szponar B."/>
            <person name="Wojcik-Fatla A."/>
            <person name="Mackiewicz B."/>
            <person name="Farian E."/>
            <person name="Cholewa G."/>
            <person name="Cholewa A."/>
            <person name="Dutkiewicz J."/>
        </authorList>
    </citation>
    <scope>NUCLEOTIDE SEQUENCE [LARGE SCALE GENOMIC DNA]</scope>
    <source>
        <strain evidence="2 3">AB</strain>
    </source>
</reference>
<keyword evidence="1" id="KW-0812">Transmembrane</keyword>
<dbReference type="AlphaFoldDB" id="A0AA97FG73"/>
<dbReference type="RefSeq" id="WP_317138158.1">
    <property type="nucleotide sequence ID" value="NZ_CP118157.1"/>
</dbReference>
<evidence type="ECO:0000313" key="2">
    <source>
        <dbReference type="EMBL" id="WOF21680.1"/>
    </source>
</evidence>
<proteinExistence type="predicted"/>
<keyword evidence="1" id="KW-0472">Membrane</keyword>
<organism evidence="2 3">
    <name type="scientific">Microbacterium betulae</name>
    <dbReference type="NCBI Taxonomy" id="2981139"/>
    <lineage>
        <taxon>Bacteria</taxon>
        <taxon>Bacillati</taxon>
        <taxon>Actinomycetota</taxon>
        <taxon>Actinomycetes</taxon>
        <taxon>Micrococcales</taxon>
        <taxon>Microbacteriaceae</taxon>
        <taxon>Microbacterium</taxon>
    </lineage>
</organism>
<protein>
    <submittedName>
        <fullName evidence="2">Uncharacterized protein</fullName>
    </submittedName>
</protein>
<dbReference type="EMBL" id="CP118157">
    <property type="protein sequence ID" value="WOF21680.1"/>
    <property type="molecule type" value="Genomic_DNA"/>
</dbReference>
<evidence type="ECO:0000313" key="3">
    <source>
        <dbReference type="Proteomes" id="UP001305498"/>
    </source>
</evidence>
<accession>A0AA97FG73</accession>
<dbReference type="KEGG" id="mbet:N8K70_09770"/>
<keyword evidence="3" id="KW-1185">Reference proteome</keyword>
<dbReference type="Proteomes" id="UP001305498">
    <property type="component" value="Chromosome"/>
</dbReference>
<gene>
    <name evidence="2" type="ORF">N8K70_09770</name>
</gene>
<sequence>MVLPLVPLIIVVVTAATGTAGVGTGVWGGAQIARAKKDMKTQAELYENRYAAHLGKTEETNLIFQALGRSQERAQHEVIYRMKDFLERNAKQVKAHEHLILDGVDGSSQHVVGLTKLEADVAGWVRGVVGSTIVGVATPTVIRAGVIQLATASTGTAIAGLSGAATTSATLAWLGGGALAVSRVRLVGRTVG</sequence>